<accession>A0A410M7B0</accession>
<feature type="DNA-binding region" description="H-T-H motif" evidence="3">
    <location>
        <begin position="29"/>
        <end position="48"/>
    </location>
</feature>
<dbReference type="GO" id="GO:0003677">
    <property type="term" value="F:DNA binding"/>
    <property type="evidence" value="ECO:0007669"/>
    <property type="project" value="UniProtKB-UniRule"/>
</dbReference>
<dbReference type="InterPro" id="IPR009057">
    <property type="entry name" value="Homeodomain-like_sf"/>
</dbReference>
<dbReference type="PANTHER" id="PTHR43479:SF11">
    <property type="entry name" value="ACREF_ENVCD OPERON REPRESSOR-RELATED"/>
    <property type="match status" value="1"/>
</dbReference>
<dbReference type="SUPFAM" id="SSF46689">
    <property type="entry name" value="Homeodomain-like"/>
    <property type="match status" value="1"/>
</dbReference>
<dbReference type="EMBL" id="CP026118">
    <property type="protein sequence ID" value="QAS50848.1"/>
    <property type="molecule type" value="Genomic_DNA"/>
</dbReference>
<evidence type="ECO:0000313" key="6">
    <source>
        <dbReference type="Proteomes" id="UP000287756"/>
    </source>
</evidence>
<keyword evidence="2 3" id="KW-0238">DNA-binding</keyword>
<sequence length="192" mass="22717">MGRKRILSKEEIMTVTGEVLREEGIKGVHFKKLAVMLEVSRSTLYEYYDNKDELILAYMKAMMDEMGRKIKDIPLDDPPNDKLYQLLLVLLEHAQIHHIDQMIRELQSSDKNLAMFYKKELHEDLMITYEEMMVWIREAKEQKIWETEADEGLIGDLIFHSILFPNRQKMGVQVMATQLFNMIEHGILNRKD</sequence>
<evidence type="ECO:0000256" key="1">
    <source>
        <dbReference type="ARBA" id="ARBA00022491"/>
    </source>
</evidence>
<name>A0A410M7B0_9BACI</name>
<dbReference type="InterPro" id="IPR050624">
    <property type="entry name" value="HTH-type_Tx_Regulator"/>
</dbReference>
<dbReference type="OrthoDB" id="153047at2"/>
<dbReference type="RefSeq" id="WP_128522612.1">
    <property type="nucleotide sequence ID" value="NZ_CP026118.1"/>
</dbReference>
<dbReference type="InterPro" id="IPR001647">
    <property type="entry name" value="HTH_TetR"/>
</dbReference>
<evidence type="ECO:0000256" key="2">
    <source>
        <dbReference type="ARBA" id="ARBA00023125"/>
    </source>
</evidence>
<dbReference type="PANTHER" id="PTHR43479">
    <property type="entry name" value="ACREF/ENVCD OPERON REPRESSOR-RELATED"/>
    <property type="match status" value="1"/>
</dbReference>
<feature type="domain" description="HTH tetR-type" evidence="4">
    <location>
        <begin position="6"/>
        <end position="66"/>
    </location>
</feature>
<evidence type="ECO:0000256" key="3">
    <source>
        <dbReference type="PROSITE-ProRule" id="PRU00335"/>
    </source>
</evidence>
<keyword evidence="1" id="KW-0678">Repressor</keyword>
<evidence type="ECO:0000313" key="5">
    <source>
        <dbReference type="EMBL" id="QAS50848.1"/>
    </source>
</evidence>
<dbReference type="Proteomes" id="UP000287756">
    <property type="component" value="Chromosome"/>
</dbReference>
<dbReference type="Pfam" id="PF00440">
    <property type="entry name" value="TetR_N"/>
    <property type="match status" value="1"/>
</dbReference>
<protein>
    <submittedName>
        <fullName evidence="5">TetR/AcrR family transcriptional regulator</fullName>
    </submittedName>
</protein>
<organism evidence="5 6">
    <name type="scientific">Halobacillus litoralis</name>
    <dbReference type="NCBI Taxonomy" id="45668"/>
    <lineage>
        <taxon>Bacteria</taxon>
        <taxon>Bacillati</taxon>
        <taxon>Bacillota</taxon>
        <taxon>Bacilli</taxon>
        <taxon>Bacillales</taxon>
        <taxon>Bacillaceae</taxon>
        <taxon>Halobacillus</taxon>
    </lineage>
</organism>
<reference evidence="5 6" key="1">
    <citation type="submission" date="2018-01" db="EMBL/GenBank/DDBJ databases">
        <title>The whole genome sequencing and assembly of Halobacillus litoralis ERB031 strain.</title>
        <authorList>
            <person name="Lee S.-J."/>
            <person name="Park M.-K."/>
            <person name="Kim J.-Y."/>
            <person name="Lee Y.-J."/>
            <person name="Yi H."/>
            <person name="Bahn Y.-S."/>
            <person name="Kim J.F."/>
            <person name="Lee D.-W."/>
        </authorList>
    </citation>
    <scope>NUCLEOTIDE SEQUENCE [LARGE SCALE GENOMIC DNA]</scope>
    <source>
        <strain evidence="5 6">ERB 031</strain>
    </source>
</reference>
<proteinExistence type="predicted"/>
<gene>
    <name evidence="5" type="ORF">HLI_00855</name>
</gene>
<dbReference type="AlphaFoldDB" id="A0A410M7B0"/>
<dbReference type="PROSITE" id="PS50977">
    <property type="entry name" value="HTH_TETR_2"/>
    <property type="match status" value="1"/>
</dbReference>
<evidence type="ECO:0000259" key="4">
    <source>
        <dbReference type="PROSITE" id="PS50977"/>
    </source>
</evidence>
<dbReference type="KEGG" id="hli:HLI_00855"/>
<dbReference type="Gene3D" id="1.10.357.10">
    <property type="entry name" value="Tetracycline Repressor, domain 2"/>
    <property type="match status" value="1"/>
</dbReference>